<dbReference type="PRINTS" id="PR00067">
    <property type="entry name" value="CATALASE"/>
</dbReference>
<dbReference type="InterPro" id="IPR020835">
    <property type="entry name" value="Catalase_sf"/>
</dbReference>
<dbReference type="SMART" id="SM01060">
    <property type="entry name" value="Catalase"/>
    <property type="match status" value="1"/>
</dbReference>
<evidence type="ECO:0000256" key="8">
    <source>
        <dbReference type="PIRSR" id="PIRSR000296-1"/>
    </source>
</evidence>
<dbReference type="GO" id="GO:0005737">
    <property type="term" value="C:cytoplasm"/>
    <property type="evidence" value="ECO:0007669"/>
    <property type="project" value="TreeGrafter"/>
</dbReference>
<dbReference type="GO" id="GO:0046872">
    <property type="term" value="F:metal ion binding"/>
    <property type="evidence" value="ECO:0007669"/>
    <property type="project" value="UniProtKB-KW"/>
</dbReference>
<evidence type="ECO:0000256" key="5">
    <source>
        <dbReference type="ARBA" id="ARBA00023002"/>
    </source>
</evidence>
<keyword evidence="13" id="KW-1185">Reference proteome</keyword>
<dbReference type="GO" id="GO:0020037">
    <property type="term" value="F:heme binding"/>
    <property type="evidence" value="ECO:0007669"/>
    <property type="project" value="InterPro"/>
</dbReference>
<keyword evidence="2 7" id="KW-0575">Peroxidase</keyword>
<dbReference type="Pfam" id="PF00199">
    <property type="entry name" value="Catalase"/>
    <property type="match status" value="1"/>
</dbReference>
<protein>
    <recommendedName>
        <fullName evidence="7">Catalase-related peroxidase</fullName>
        <ecNumber evidence="7">1.11.1.-</ecNumber>
    </recommendedName>
</protein>
<reference evidence="12 13" key="1">
    <citation type="submission" date="2019-02" db="EMBL/GenBank/DDBJ databases">
        <title>Dyella amyloliquefaciens sp. nov., isolated from forest soil.</title>
        <authorList>
            <person name="Gao Z.-H."/>
            <person name="Qiu L.-H."/>
        </authorList>
    </citation>
    <scope>NUCLEOTIDE SEQUENCE [LARGE SCALE GENOMIC DNA]</scope>
    <source>
        <strain evidence="12 13">KACC 12747</strain>
    </source>
</reference>
<keyword evidence="4 7" id="KW-0479">Metal-binding</keyword>
<dbReference type="Gene3D" id="1.20.1280.120">
    <property type="match status" value="1"/>
</dbReference>
<name>A0A4R0YW30_9GAMM</name>
<evidence type="ECO:0000256" key="9">
    <source>
        <dbReference type="PIRSR" id="PIRSR000296-2"/>
    </source>
</evidence>
<dbReference type="InterPro" id="IPR024168">
    <property type="entry name" value="Catalase_SrpA-type_pred"/>
</dbReference>
<dbReference type="GO" id="GO:0004096">
    <property type="term" value="F:catalase activity"/>
    <property type="evidence" value="ECO:0007669"/>
    <property type="project" value="InterPro"/>
</dbReference>
<organism evidence="12 13">
    <name type="scientific">Dyella soli</name>
    <dbReference type="NCBI Taxonomy" id="522319"/>
    <lineage>
        <taxon>Bacteria</taxon>
        <taxon>Pseudomonadati</taxon>
        <taxon>Pseudomonadota</taxon>
        <taxon>Gammaproteobacteria</taxon>
        <taxon>Lysobacterales</taxon>
        <taxon>Rhodanobacteraceae</taxon>
        <taxon>Dyella</taxon>
    </lineage>
</organism>
<evidence type="ECO:0000256" key="7">
    <source>
        <dbReference type="PIRNR" id="PIRNR000296"/>
    </source>
</evidence>
<dbReference type="PANTHER" id="PTHR11465:SF9">
    <property type="entry name" value="CATALASE"/>
    <property type="match status" value="1"/>
</dbReference>
<comment type="similarity">
    <text evidence="1 7">Belongs to the catalase family.</text>
</comment>
<comment type="function">
    <text evidence="7">Has an organic peroxide-dependent peroxidase activity.</text>
</comment>
<evidence type="ECO:0000256" key="3">
    <source>
        <dbReference type="ARBA" id="ARBA00022617"/>
    </source>
</evidence>
<dbReference type="Gene3D" id="2.40.180.10">
    <property type="entry name" value="Catalase core domain"/>
    <property type="match status" value="1"/>
</dbReference>
<evidence type="ECO:0000256" key="1">
    <source>
        <dbReference type="ARBA" id="ARBA00005329"/>
    </source>
</evidence>
<keyword evidence="6 7" id="KW-0408">Iron</keyword>
<dbReference type="RefSeq" id="WP_131409949.1">
    <property type="nucleotide sequence ID" value="NZ_SJTG01000002.1"/>
</dbReference>
<dbReference type="GO" id="GO:0042542">
    <property type="term" value="P:response to hydrogen peroxide"/>
    <property type="evidence" value="ECO:0007669"/>
    <property type="project" value="TreeGrafter"/>
</dbReference>
<dbReference type="EC" id="1.11.1.-" evidence="7"/>
<proteinExistence type="inferred from homology"/>
<evidence type="ECO:0000256" key="2">
    <source>
        <dbReference type="ARBA" id="ARBA00022559"/>
    </source>
</evidence>
<evidence type="ECO:0000256" key="10">
    <source>
        <dbReference type="SAM" id="MobiDB-lite"/>
    </source>
</evidence>
<dbReference type="GO" id="GO:0042744">
    <property type="term" value="P:hydrogen peroxide catabolic process"/>
    <property type="evidence" value="ECO:0007669"/>
    <property type="project" value="TreeGrafter"/>
</dbReference>
<feature type="domain" description="Catalase core" evidence="11">
    <location>
        <begin position="19"/>
        <end position="362"/>
    </location>
</feature>
<dbReference type="InterPro" id="IPR011614">
    <property type="entry name" value="Catalase_core"/>
</dbReference>
<dbReference type="EMBL" id="SJTG01000002">
    <property type="protein sequence ID" value="TCI11193.1"/>
    <property type="molecule type" value="Genomic_DNA"/>
</dbReference>
<sequence length="362" mass="38998">MSESFEVARRARQPWRWAVIAAAVLLLAAAFAFVGGWLSPQRLTPHRIVDALQENGGLHPGYRRNHAKGVCVGGYFESNGTAAVYSTATVFAAGRTPVVGRFAIPGGNPYAPDSGTQVRSLALRFSLANGQQWRTAMNNMPVFVVATPEAFYQMLQAGRPDPATGKPDGARMGAFFAAHPETAAFLTWAKAVKPSASFATDSYYSLDAFYLVDASGQRHAVRWRVVPEARDDGSNVPDASDNDYLAQDLQRRLAAGPQRWHLLLTLAAPGDPTNDATKAWPADRPTVDAGTLVIDSEQAQDGGPCRDVNYDPTILPTGMRISDDPLLPARSAAYADSYLRRTSEEGHLPGAASAGARRSERK</sequence>
<dbReference type="Proteomes" id="UP000291822">
    <property type="component" value="Unassembled WGS sequence"/>
</dbReference>
<gene>
    <name evidence="12" type="ORF">EZM97_20505</name>
</gene>
<evidence type="ECO:0000313" key="13">
    <source>
        <dbReference type="Proteomes" id="UP000291822"/>
    </source>
</evidence>
<feature type="region of interest" description="Disordered" evidence="10">
    <location>
        <begin position="341"/>
        <end position="362"/>
    </location>
</feature>
<keyword evidence="3 7" id="KW-0349">Heme</keyword>
<comment type="caution">
    <text evidence="12">The sequence shown here is derived from an EMBL/GenBank/DDBJ whole genome shotgun (WGS) entry which is preliminary data.</text>
</comment>
<dbReference type="AlphaFoldDB" id="A0A4R0YW30"/>
<dbReference type="CDD" id="cd08153">
    <property type="entry name" value="srpA_like"/>
    <property type="match status" value="1"/>
</dbReference>
<evidence type="ECO:0000256" key="6">
    <source>
        <dbReference type="ARBA" id="ARBA00023004"/>
    </source>
</evidence>
<comment type="cofactor">
    <cofactor evidence="7">
        <name>heme</name>
        <dbReference type="ChEBI" id="CHEBI:30413"/>
    </cofactor>
</comment>
<feature type="active site" evidence="8">
    <location>
        <position position="66"/>
    </location>
</feature>
<dbReference type="PROSITE" id="PS51402">
    <property type="entry name" value="CATALASE_3"/>
    <property type="match status" value="1"/>
</dbReference>
<dbReference type="PIRSF" id="PIRSF000296">
    <property type="entry name" value="SrpA"/>
    <property type="match status" value="1"/>
</dbReference>
<feature type="binding site" description="axial binding residue" evidence="9">
    <location>
        <position position="334"/>
    </location>
    <ligand>
        <name>heme</name>
        <dbReference type="ChEBI" id="CHEBI:30413"/>
    </ligand>
    <ligandPart>
        <name>Fe</name>
        <dbReference type="ChEBI" id="CHEBI:18248"/>
    </ligandPart>
</feature>
<evidence type="ECO:0000256" key="4">
    <source>
        <dbReference type="ARBA" id="ARBA00022723"/>
    </source>
</evidence>
<dbReference type="SUPFAM" id="SSF56634">
    <property type="entry name" value="Heme-dependent catalase-like"/>
    <property type="match status" value="1"/>
</dbReference>
<dbReference type="InterPro" id="IPR018028">
    <property type="entry name" value="Catalase"/>
</dbReference>
<accession>A0A4R0YW30</accession>
<evidence type="ECO:0000259" key="11">
    <source>
        <dbReference type="SMART" id="SM01060"/>
    </source>
</evidence>
<evidence type="ECO:0000313" key="12">
    <source>
        <dbReference type="EMBL" id="TCI11193.1"/>
    </source>
</evidence>
<dbReference type="PANTHER" id="PTHR11465">
    <property type="entry name" value="CATALASE"/>
    <property type="match status" value="1"/>
</dbReference>
<keyword evidence="5 7" id="KW-0560">Oxidoreductase</keyword>